<evidence type="ECO:0000256" key="5">
    <source>
        <dbReference type="SAM" id="Phobius"/>
    </source>
</evidence>
<dbReference type="OrthoDB" id="9806937at2"/>
<feature type="transmembrane region" description="Helical" evidence="5">
    <location>
        <begin position="463"/>
        <end position="479"/>
    </location>
</feature>
<feature type="transmembrane region" description="Helical" evidence="5">
    <location>
        <begin position="401"/>
        <end position="421"/>
    </location>
</feature>
<keyword evidence="3 5" id="KW-1133">Transmembrane helix</keyword>
<dbReference type="InterPro" id="IPR050598">
    <property type="entry name" value="AminoAcid_Transporter"/>
</dbReference>
<gene>
    <name evidence="6" type="ORF">HYN49_14700</name>
</gene>
<feature type="transmembrane region" description="Helical" evidence="5">
    <location>
        <begin position="433"/>
        <end position="457"/>
    </location>
</feature>
<keyword evidence="4 5" id="KW-0472">Membrane</keyword>
<evidence type="ECO:0000256" key="2">
    <source>
        <dbReference type="ARBA" id="ARBA00022692"/>
    </source>
</evidence>
<feature type="transmembrane region" description="Helical" evidence="5">
    <location>
        <begin position="267"/>
        <end position="288"/>
    </location>
</feature>
<keyword evidence="7" id="KW-1185">Reference proteome</keyword>
<dbReference type="PANTHER" id="PTHR11785">
    <property type="entry name" value="AMINO ACID TRANSPORTER"/>
    <property type="match status" value="1"/>
</dbReference>
<feature type="transmembrane region" description="Helical" evidence="5">
    <location>
        <begin position="93"/>
        <end position="118"/>
    </location>
</feature>
<dbReference type="PANTHER" id="PTHR11785:SF512">
    <property type="entry name" value="SOBREMESA, ISOFORM B"/>
    <property type="match status" value="1"/>
</dbReference>
<dbReference type="Gene3D" id="1.20.1740.10">
    <property type="entry name" value="Amino acid/polyamine transporter I"/>
    <property type="match status" value="1"/>
</dbReference>
<evidence type="ECO:0000256" key="4">
    <source>
        <dbReference type="ARBA" id="ARBA00023136"/>
    </source>
</evidence>
<feature type="transmembrane region" description="Helical" evidence="5">
    <location>
        <begin position="327"/>
        <end position="354"/>
    </location>
</feature>
<dbReference type="PIRSF" id="PIRSF006060">
    <property type="entry name" value="AA_transporter"/>
    <property type="match status" value="1"/>
</dbReference>
<reference evidence="6 7" key="1">
    <citation type="submission" date="2018-05" db="EMBL/GenBank/DDBJ databases">
        <title>Genome sequencing of Flavobacterium sp. HYN0049.</title>
        <authorList>
            <person name="Yi H."/>
            <person name="Baek C."/>
        </authorList>
    </citation>
    <scope>NUCLEOTIDE SEQUENCE [LARGE SCALE GENOMIC DNA]</scope>
    <source>
        <strain evidence="6 7">HYN0049</strain>
    </source>
</reference>
<accession>A0A2S1SKW2</accession>
<dbReference type="InterPro" id="IPR002293">
    <property type="entry name" value="AA/rel_permease1"/>
</dbReference>
<dbReference type="GO" id="GO:0015179">
    <property type="term" value="F:L-amino acid transmembrane transporter activity"/>
    <property type="evidence" value="ECO:0007669"/>
    <property type="project" value="TreeGrafter"/>
</dbReference>
<name>A0A2S1SKW2_9FLAO</name>
<dbReference type="RefSeq" id="WP_108904821.1">
    <property type="nucleotide sequence ID" value="NZ_CP029187.1"/>
</dbReference>
<feature type="transmembrane region" description="Helical" evidence="5">
    <location>
        <begin position="12"/>
        <end position="33"/>
    </location>
</feature>
<organism evidence="6 7">
    <name type="scientific">Flavobacterium pallidum</name>
    <dbReference type="NCBI Taxonomy" id="2172098"/>
    <lineage>
        <taxon>Bacteria</taxon>
        <taxon>Pseudomonadati</taxon>
        <taxon>Bacteroidota</taxon>
        <taxon>Flavobacteriia</taxon>
        <taxon>Flavobacteriales</taxon>
        <taxon>Flavobacteriaceae</taxon>
        <taxon>Flavobacterium</taxon>
    </lineage>
</organism>
<evidence type="ECO:0000256" key="3">
    <source>
        <dbReference type="ARBA" id="ARBA00022989"/>
    </source>
</evidence>
<keyword evidence="2 5" id="KW-0812">Transmembrane</keyword>
<proteinExistence type="predicted"/>
<comment type="subcellular location">
    <subcellularLocation>
        <location evidence="1">Membrane</location>
        <topology evidence="1">Multi-pass membrane protein</topology>
    </subcellularLocation>
</comment>
<evidence type="ECO:0000313" key="7">
    <source>
        <dbReference type="Proteomes" id="UP000244937"/>
    </source>
</evidence>
<feature type="transmembrane region" description="Helical" evidence="5">
    <location>
        <begin position="138"/>
        <end position="156"/>
    </location>
</feature>
<sequence length="485" mass="52720">MSETKHHLQRTLGLFDATSIVAGSMIGSGIFIVTSTMAKDIGSAAWILVLWLVTGLLTMTAALSYGELAGMMPKAGGQFVYIQRAYGRMVSFLYGWTVFTVIQTGVIAAVAVAFAKYTAVFFPELNIKIFAIGESWDFTYKQVLAMASVVLLTYINTKGVKTGKTIQVVFTSAKLIALFSIIILGLYFGLKTNIISENFTDMWHATRTIVDKVDGKVLSVTELTGFALIGVMGATIINPLFSSDAWNNVTFIAGEIKEPQKNIPRSLFLGTLIVTVIYILANIAYMSLLPVDGIAEGATVIEKGIKFADQERVGAAAASVIMGNIGVFVMAGLIMVSTFGCNSGLVLSGGRLFYAMSKDGLFFKKAGELNKHDVPAKALWFQCLWACVLCISGRYNDLVNYCTFASLLFYMLTIYGIFILRKKEPDAERPYKAFGYPVIPVLYILVTAAICVALLIFDTVNTTAGLIIVGLGVPVYYIFMNKKVA</sequence>
<evidence type="ECO:0000313" key="6">
    <source>
        <dbReference type="EMBL" id="AWI27050.1"/>
    </source>
</evidence>
<evidence type="ECO:0000256" key="1">
    <source>
        <dbReference type="ARBA" id="ARBA00004141"/>
    </source>
</evidence>
<dbReference type="Pfam" id="PF13520">
    <property type="entry name" value="AA_permease_2"/>
    <property type="match status" value="1"/>
</dbReference>
<dbReference type="Proteomes" id="UP000244937">
    <property type="component" value="Chromosome"/>
</dbReference>
<dbReference type="GO" id="GO:0016020">
    <property type="term" value="C:membrane"/>
    <property type="evidence" value="ECO:0007669"/>
    <property type="project" value="UniProtKB-SubCell"/>
</dbReference>
<feature type="transmembrane region" description="Helical" evidence="5">
    <location>
        <begin position="45"/>
        <end position="65"/>
    </location>
</feature>
<dbReference type="EMBL" id="CP029187">
    <property type="protein sequence ID" value="AWI27050.1"/>
    <property type="molecule type" value="Genomic_DNA"/>
</dbReference>
<feature type="transmembrane region" description="Helical" evidence="5">
    <location>
        <begin position="223"/>
        <end position="241"/>
    </location>
</feature>
<dbReference type="KEGG" id="fpal:HYN49_14700"/>
<protein>
    <submittedName>
        <fullName evidence="6">Amino acid transporter</fullName>
    </submittedName>
</protein>
<dbReference type="AlphaFoldDB" id="A0A2S1SKW2"/>
<feature type="transmembrane region" description="Helical" evidence="5">
    <location>
        <begin position="168"/>
        <end position="190"/>
    </location>
</feature>